<sequence>MTDTTARSLATALAEQLSWHWQTLLRPKLEGLTDEEYLWEPVPGWNVRPAGSPAPGALQVGSGEHRIDFAFPEPDPPPLTTIAWRMGHLIVGVFGVRAAAHFGGPPMAYESHGYAGTAAEALRQLDRAYASWIGGVEALDEPGLARPCGPAEGPYAEFPLSDLVLHINREAIHHGAEILLLRDLYRNLHQDRRG</sequence>
<gene>
    <name evidence="2" type="ORF">ACFQH9_11660</name>
</gene>
<evidence type="ECO:0000259" key="1">
    <source>
        <dbReference type="Pfam" id="PF12867"/>
    </source>
</evidence>
<comment type="caution">
    <text evidence="2">The sequence shown here is derived from an EMBL/GenBank/DDBJ whole genome shotgun (WGS) entry which is preliminary data.</text>
</comment>
<name>A0ABW1I9J4_9PSEU</name>
<protein>
    <submittedName>
        <fullName evidence="2">DinB family protein</fullName>
    </submittedName>
</protein>
<dbReference type="EMBL" id="JBHSQK010000023">
    <property type="protein sequence ID" value="MFC5948934.1"/>
    <property type="molecule type" value="Genomic_DNA"/>
</dbReference>
<proteinExistence type="predicted"/>
<keyword evidence="3" id="KW-1185">Reference proteome</keyword>
<feature type="domain" description="DinB-like" evidence="1">
    <location>
        <begin position="16"/>
        <end position="178"/>
    </location>
</feature>
<dbReference type="Pfam" id="PF12867">
    <property type="entry name" value="DinB_2"/>
    <property type="match status" value="1"/>
</dbReference>
<evidence type="ECO:0000313" key="2">
    <source>
        <dbReference type="EMBL" id="MFC5948934.1"/>
    </source>
</evidence>
<dbReference type="InterPro" id="IPR024775">
    <property type="entry name" value="DinB-like"/>
</dbReference>
<reference evidence="3" key="1">
    <citation type="journal article" date="2019" name="Int. J. Syst. Evol. Microbiol.">
        <title>The Global Catalogue of Microorganisms (GCM) 10K type strain sequencing project: providing services to taxonomists for standard genome sequencing and annotation.</title>
        <authorList>
            <consortium name="The Broad Institute Genomics Platform"/>
            <consortium name="The Broad Institute Genome Sequencing Center for Infectious Disease"/>
            <person name="Wu L."/>
            <person name="Ma J."/>
        </authorList>
    </citation>
    <scope>NUCLEOTIDE SEQUENCE [LARGE SCALE GENOMIC DNA]</scope>
    <source>
        <strain evidence="3">CGMCC 4.7397</strain>
    </source>
</reference>
<evidence type="ECO:0000313" key="3">
    <source>
        <dbReference type="Proteomes" id="UP001596119"/>
    </source>
</evidence>
<dbReference type="RefSeq" id="WP_379566013.1">
    <property type="nucleotide sequence ID" value="NZ_JBHSQK010000023.1"/>
</dbReference>
<organism evidence="2 3">
    <name type="scientific">Pseudonocardia lutea</name>
    <dbReference type="NCBI Taxonomy" id="2172015"/>
    <lineage>
        <taxon>Bacteria</taxon>
        <taxon>Bacillati</taxon>
        <taxon>Actinomycetota</taxon>
        <taxon>Actinomycetes</taxon>
        <taxon>Pseudonocardiales</taxon>
        <taxon>Pseudonocardiaceae</taxon>
        <taxon>Pseudonocardia</taxon>
    </lineage>
</organism>
<dbReference type="SUPFAM" id="SSF109854">
    <property type="entry name" value="DinB/YfiT-like putative metalloenzymes"/>
    <property type="match status" value="1"/>
</dbReference>
<dbReference type="InterPro" id="IPR034660">
    <property type="entry name" value="DinB/YfiT-like"/>
</dbReference>
<dbReference type="Proteomes" id="UP001596119">
    <property type="component" value="Unassembled WGS sequence"/>
</dbReference>
<accession>A0ABW1I9J4</accession>